<feature type="region of interest" description="Disordered" evidence="9">
    <location>
        <begin position="89"/>
        <end position="137"/>
    </location>
</feature>
<reference evidence="11 12" key="1">
    <citation type="submission" date="2015-01" db="EMBL/GenBank/DDBJ databases">
        <title>The Genome Sequence of Exophiala xenobiotica CBS118157.</title>
        <authorList>
            <consortium name="The Broad Institute Genomics Platform"/>
            <person name="Cuomo C."/>
            <person name="de Hoog S."/>
            <person name="Gorbushina A."/>
            <person name="Stielow B."/>
            <person name="Teixiera M."/>
            <person name="Abouelleil A."/>
            <person name="Chapman S.B."/>
            <person name="Priest M."/>
            <person name="Young S.K."/>
            <person name="Wortman J."/>
            <person name="Nusbaum C."/>
            <person name="Birren B."/>
        </authorList>
    </citation>
    <scope>NUCLEOTIDE SEQUENCE [LARGE SCALE GENOMIC DNA]</scope>
    <source>
        <strain evidence="11 12">CBS 118157</strain>
    </source>
</reference>
<evidence type="ECO:0000256" key="9">
    <source>
        <dbReference type="SAM" id="MobiDB-lite"/>
    </source>
</evidence>
<dbReference type="SUPFAM" id="SSF54160">
    <property type="entry name" value="Chromo domain-like"/>
    <property type="match status" value="1"/>
</dbReference>
<dbReference type="Pfam" id="PF22732">
    <property type="entry name" value="MSL3_chromo-like"/>
    <property type="match status" value="1"/>
</dbReference>
<evidence type="ECO:0000256" key="3">
    <source>
        <dbReference type="ARBA" id="ARBA00011353"/>
    </source>
</evidence>
<dbReference type="CDD" id="cd18983">
    <property type="entry name" value="CBD_MSL3_like"/>
    <property type="match status" value="1"/>
</dbReference>
<dbReference type="PANTHER" id="PTHR10880">
    <property type="entry name" value="MORTALITY FACTOR 4-LIKE PROTEIN"/>
    <property type="match status" value="1"/>
</dbReference>
<dbReference type="Gene3D" id="1.10.274.30">
    <property type="entry name" value="MRG domain"/>
    <property type="match status" value="1"/>
</dbReference>
<dbReference type="Gene3D" id="2.30.30.140">
    <property type="match status" value="1"/>
</dbReference>
<evidence type="ECO:0000259" key="10">
    <source>
        <dbReference type="SMART" id="SM00298"/>
    </source>
</evidence>
<dbReference type="InterPro" id="IPR008676">
    <property type="entry name" value="MRG"/>
</dbReference>
<keyword evidence="12" id="KW-1185">Reference proteome</keyword>
<comment type="subcellular location">
    <subcellularLocation>
        <location evidence="1">Nucleus</location>
    </subcellularLocation>
</comment>
<keyword evidence="7" id="KW-0804">Transcription</keyword>
<dbReference type="InterPro" id="IPR016197">
    <property type="entry name" value="Chromo-like_dom_sf"/>
</dbReference>
<evidence type="ECO:0000256" key="8">
    <source>
        <dbReference type="ARBA" id="ARBA00023242"/>
    </source>
</evidence>
<evidence type="ECO:0000256" key="7">
    <source>
        <dbReference type="ARBA" id="ARBA00023163"/>
    </source>
</evidence>
<dbReference type="GO" id="GO:0006338">
    <property type="term" value="P:chromatin remodeling"/>
    <property type="evidence" value="ECO:0007669"/>
    <property type="project" value="UniProtKB-ARBA"/>
</dbReference>
<dbReference type="PIRSF" id="PIRSF038133">
    <property type="entry name" value="HAT_Nua4_EAF3/MRG15"/>
    <property type="match status" value="1"/>
</dbReference>
<evidence type="ECO:0000256" key="6">
    <source>
        <dbReference type="ARBA" id="ARBA00023015"/>
    </source>
</evidence>
<evidence type="ECO:0000313" key="11">
    <source>
        <dbReference type="EMBL" id="KIW49649.1"/>
    </source>
</evidence>
<evidence type="ECO:0000256" key="2">
    <source>
        <dbReference type="ARBA" id="ARBA00009093"/>
    </source>
</evidence>
<keyword evidence="8" id="KW-0539">Nucleus</keyword>
<dbReference type="RefSeq" id="XP_013310232.1">
    <property type="nucleotide sequence ID" value="XM_013454778.1"/>
</dbReference>
<comment type="subunit">
    <text evidence="3">Component of the NuA4 histone acetyltransferase complex.</text>
</comment>
<dbReference type="GeneID" id="25333217"/>
<dbReference type="AlphaFoldDB" id="A0A0D2EPA6"/>
<dbReference type="InterPro" id="IPR000953">
    <property type="entry name" value="Chromo/chromo_shadow_dom"/>
</dbReference>
<sequence length="325" mass="37482">MAPQTSESKPMYQKDERALCFHGELLYEAKVLEVRRVDPKDKTSAHEYRVHYKGWKNTWDDWVPQDRLRKLTDDNRELAANLRRELVAATASRVPPKSTGKTRRGHGSEFGSGRGSEERTSSVPAGGRGTKRARDNDIEKEDAFYNRPSIRFTLPDHLKNLLVDDWENVTKSMLLVPLPSSAPANYIFDEYFNAEKKNRMIGSAEADILEEFVAGLKIYFEKTIGKLLLYRFERPQLAEMRKLWESGKYKDWEGKGPGDCYGGEFVGRMLTNMPEIAAQTNLDQEQVARLKAELIKFANWLSRHSDRFFCAKYEKPSAEYIEKAR</sequence>
<dbReference type="EMBL" id="KN847323">
    <property type="protein sequence ID" value="KIW49649.1"/>
    <property type="molecule type" value="Genomic_DNA"/>
</dbReference>
<name>A0A0D2EPA6_9EURO</name>
<feature type="domain" description="Chromo" evidence="10">
    <location>
        <begin position="26"/>
        <end position="86"/>
    </location>
</feature>
<dbReference type="SMART" id="SM00298">
    <property type="entry name" value="CHROMO"/>
    <property type="match status" value="1"/>
</dbReference>
<dbReference type="Proteomes" id="UP000054342">
    <property type="component" value="Unassembled WGS sequence"/>
</dbReference>
<dbReference type="InterPro" id="IPR053820">
    <property type="entry name" value="MSL3_chromo-like"/>
</dbReference>
<dbReference type="PANTHER" id="PTHR10880:SF15">
    <property type="entry name" value="MSL COMPLEX SUBUNIT 3"/>
    <property type="match status" value="1"/>
</dbReference>
<keyword evidence="5" id="KW-0156">Chromatin regulator</keyword>
<evidence type="ECO:0000256" key="4">
    <source>
        <dbReference type="ARBA" id="ARBA00018505"/>
    </source>
</evidence>
<dbReference type="HOGENOM" id="CLU_039566_1_1_1"/>
<organism evidence="11 12">
    <name type="scientific">Exophiala xenobiotica</name>
    <dbReference type="NCBI Taxonomy" id="348802"/>
    <lineage>
        <taxon>Eukaryota</taxon>
        <taxon>Fungi</taxon>
        <taxon>Dikarya</taxon>
        <taxon>Ascomycota</taxon>
        <taxon>Pezizomycotina</taxon>
        <taxon>Eurotiomycetes</taxon>
        <taxon>Chaetothyriomycetidae</taxon>
        <taxon>Chaetothyriales</taxon>
        <taxon>Herpotrichiellaceae</taxon>
        <taxon>Exophiala</taxon>
    </lineage>
</organism>
<dbReference type="GO" id="GO:0006355">
    <property type="term" value="P:regulation of DNA-templated transcription"/>
    <property type="evidence" value="ECO:0007669"/>
    <property type="project" value="InterPro"/>
</dbReference>
<evidence type="ECO:0000256" key="5">
    <source>
        <dbReference type="ARBA" id="ARBA00022853"/>
    </source>
</evidence>
<dbReference type="InterPro" id="IPR026541">
    <property type="entry name" value="MRG_dom"/>
</dbReference>
<comment type="similarity">
    <text evidence="2">Belongs to the MRG family.</text>
</comment>
<proteinExistence type="inferred from homology"/>
<accession>A0A0D2EPA6</accession>
<keyword evidence="6" id="KW-0805">Transcription regulation</keyword>
<dbReference type="OrthoDB" id="124855at2759"/>
<dbReference type="GO" id="GO:0032221">
    <property type="term" value="C:Rpd3S complex"/>
    <property type="evidence" value="ECO:0007669"/>
    <property type="project" value="TreeGrafter"/>
</dbReference>
<dbReference type="Pfam" id="PF05712">
    <property type="entry name" value="MRG"/>
    <property type="match status" value="1"/>
</dbReference>
<evidence type="ECO:0000256" key="1">
    <source>
        <dbReference type="ARBA" id="ARBA00004123"/>
    </source>
</evidence>
<dbReference type="GO" id="GO:0035267">
    <property type="term" value="C:NuA4 histone acetyltransferase complex"/>
    <property type="evidence" value="ECO:0007669"/>
    <property type="project" value="TreeGrafter"/>
</dbReference>
<dbReference type="PROSITE" id="PS51640">
    <property type="entry name" value="MRG"/>
    <property type="match status" value="1"/>
</dbReference>
<protein>
    <recommendedName>
        <fullName evidence="4">Chromatin modification-related protein EAF3</fullName>
    </recommendedName>
</protein>
<gene>
    <name evidence="11" type="ORF">PV05_11309</name>
</gene>
<dbReference type="InterPro" id="IPR038217">
    <property type="entry name" value="MRG_C_sf"/>
</dbReference>
<evidence type="ECO:0000313" key="12">
    <source>
        <dbReference type="Proteomes" id="UP000054342"/>
    </source>
</evidence>